<gene>
    <name evidence="1" type="ORF">CLV89_11466</name>
</gene>
<comment type="caution">
    <text evidence="1">The sequence shown here is derived from an EMBL/GenBank/DDBJ whole genome shotgun (WGS) entry which is preliminary data.</text>
</comment>
<dbReference type="AlphaFoldDB" id="A0A2T1AAH5"/>
<protein>
    <submittedName>
        <fullName evidence="1">Uncharacterized protein</fullName>
    </submittedName>
</protein>
<evidence type="ECO:0000313" key="1">
    <source>
        <dbReference type="EMBL" id="PRZ45615.1"/>
    </source>
</evidence>
<sequence length="116" mass="13248">MSGHMTLYAYENSSEMWLAEWLVSLEVADLRKNSSGDRKKIPASTSTHTFICRRASLQCVDCFWRVSSYFLLLMKAPGFTFCRPRSCVYLGSLTIAYVRNRHTLERDVGLPMSIAV</sequence>
<dbReference type="Proteomes" id="UP000237718">
    <property type="component" value="Unassembled WGS sequence"/>
</dbReference>
<dbReference type="EMBL" id="PVUF01000014">
    <property type="protein sequence ID" value="PRZ45615.1"/>
    <property type="molecule type" value="Genomic_DNA"/>
</dbReference>
<evidence type="ECO:0000313" key="2">
    <source>
        <dbReference type="Proteomes" id="UP000237718"/>
    </source>
</evidence>
<reference evidence="1 2" key="1">
    <citation type="submission" date="2018-03" db="EMBL/GenBank/DDBJ databases">
        <title>Genomic Encyclopedia of Archaeal and Bacterial Type Strains, Phase II (KMG-II): from individual species to whole genera.</title>
        <authorList>
            <person name="Goeker M."/>
        </authorList>
    </citation>
    <scope>NUCLEOTIDE SEQUENCE [LARGE SCALE GENOMIC DNA]</scope>
    <source>
        <strain evidence="1 2">DSM 25328</strain>
    </source>
</reference>
<proteinExistence type="predicted"/>
<organism evidence="1 2">
    <name type="scientific">Tritonibacter scottomollicae</name>
    <name type="common">Epibacterium scottomollicae</name>
    <dbReference type="NCBI Taxonomy" id="483013"/>
    <lineage>
        <taxon>Bacteria</taxon>
        <taxon>Pseudomonadati</taxon>
        <taxon>Pseudomonadota</taxon>
        <taxon>Alphaproteobacteria</taxon>
        <taxon>Rhodobacterales</taxon>
        <taxon>Paracoccaceae</taxon>
        <taxon>Tritonibacter</taxon>
    </lineage>
</organism>
<accession>A0A2T1AAH5</accession>
<name>A0A2T1AAH5_TRISK</name>